<dbReference type="InterPro" id="IPR002559">
    <property type="entry name" value="Transposase_11"/>
</dbReference>
<dbReference type="Proteomes" id="UP000326951">
    <property type="component" value="Chromosome"/>
</dbReference>
<name>A0A5K7X2R7_9BACL</name>
<accession>A0A5K7X2R7</accession>
<dbReference type="SUPFAM" id="SSF53098">
    <property type="entry name" value="Ribonuclease H-like"/>
    <property type="match status" value="1"/>
</dbReference>
<protein>
    <recommendedName>
        <fullName evidence="1">Transposase IS4-like domain-containing protein</fullName>
    </recommendedName>
</protein>
<dbReference type="RefSeq" id="WP_152080805.1">
    <property type="nucleotide sequence ID" value="NZ_AP021853.1"/>
</dbReference>
<proteinExistence type="predicted"/>
<dbReference type="PANTHER" id="PTHR34614">
    <property type="match status" value="1"/>
</dbReference>
<dbReference type="NCBIfam" id="NF033559">
    <property type="entry name" value="transpos_IS1634"/>
    <property type="match status" value="1"/>
</dbReference>
<feature type="domain" description="Transposase IS4-like" evidence="1">
    <location>
        <begin position="173"/>
        <end position="470"/>
    </location>
</feature>
<reference evidence="2 3" key="1">
    <citation type="submission" date="2019-09" db="EMBL/GenBank/DDBJ databases">
        <title>Complete genome sequence of Sporolactobacillus terrae 70-3.</title>
        <authorList>
            <person name="Tanaka N."/>
            <person name="Shiwa Y."/>
            <person name="Fujita N."/>
            <person name="Tanasupawat S."/>
        </authorList>
    </citation>
    <scope>NUCLEOTIDE SEQUENCE [LARGE SCALE GENOMIC DNA]</scope>
    <source>
        <strain evidence="2 3">70-3</strain>
    </source>
</reference>
<evidence type="ECO:0000313" key="2">
    <source>
        <dbReference type="EMBL" id="BBO00315.1"/>
    </source>
</evidence>
<dbReference type="InterPro" id="IPR047654">
    <property type="entry name" value="IS1634_transpos"/>
</dbReference>
<organism evidence="2 3">
    <name type="scientific">Sporolactobacillus terrae</name>
    <dbReference type="NCBI Taxonomy" id="269673"/>
    <lineage>
        <taxon>Bacteria</taxon>
        <taxon>Bacillati</taxon>
        <taxon>Bacillota</taxon>
        <taxon>Bacilli</taxon>
        <taxon>Bacillales</taxon>
        <taxon>Sporolactobacillaceae</taxon>
        <taxon>Sporolactobacillus</taxon>
    </lineage>
</organism>
<evidence type="ECO:0000259" key="1">
    <source>
        <dbReference type="Pfam" id="PF01609"/>
    </source>
</evidence>
<sequence>MSLVYYKNKKNGVTYVYESVGYWDKEKKQTRNHRKCIGKLDPQTGELIPSKKYAETMQLLTHKKRGPVPSVTYQRQFYGATYLFDAVGTKLGITEDLERCFPESYTQLLSLAYYLVLEDRNPMSRFPRWAKTHVHPYGRNLPSQRSSDLFGSITENAKHHFFLLQNKRRIREEFLAYDTTSISSYSKTLKQAKYGKNKDHEPLPQINLALLYGETSGLPVAYRKLPGNIADVKTIRHLLADMDFLKQKKVKRVMDRGFYSEKNINAFFQDHVKFLIGVRTSLKFVRKHLDDVRQSLITRSHYHSGCGLYYESFLTDWNYTEVKKRSGETVKDKKRLYLHLYYNDQKATDDKTAFNKLLDRLEEELQSGRRNPDHEKLYTRYYEWKETPVRGLSLTPKTEAIAKAEKDFGYFALISNGIKDPIEAVEIYRTKDMIEKAFGNLKERLNMRRTSVSSEENLEGKFFVQFLALFYLSYIKKAMSDHGLFKKYTLQELLDEMDIIEQYRQPGGHTHIGELTKKQIDLYRLLGVEPPTLV</sequence>
<dbReference type="InterPro" id="IPR012337">
    <property type="entry name" value="RNaseH-like_sf"/>
</dbReference>
<evidence type="ECO:0000313" key="3">
    <source>
        <dbReference type="Proteomes" id="UP000326951"/>
    </source>
</evidence>
<dbReference type="EMBL" id="AP021853">
    <property type="protein sequence ID" value="BBO00315.1"/>
    <property type="molecule type" value="Genomic_DNA"/>
</dbReference>
<dbReference type="PANTHER" id="PTHR34614:SF2">
    <property type="entry name" value="TRANSPOSASE IS4-LIKE DOMAIN-CONTAINING PROTEIN"/>
    <property type="match status" value="1"/>
</dbReference>
<dbReference type="Pfam" id="PF01609">
    <property type="entry name" value="DDE_Tnp_1"/>
    <property type="match status" value="1"/>
</dbReference>
<dbReference type="GO" id="GO:0004803">
    <property type="term" value="F:transposase activity"/>
    <property type="evidence" value="ECO:0007669"/>
    <property type="project" value="InterPro"/>
</dbReference>
<gene>
    <name evidence="2" type="ORF">St703_30190</name>
</gene>
<dbReference type="GO" id="GO:0006313">
    <property type="term" value="P:DNA transposition"/>
    <property type="evidence" value="ECO:0007669"/>
    <property type="project" value="InterPro"/>
</dbReference>
<dbReference type="GO" id="GO:0003677">
    <property type="term" value="F:DNA binding"/>
    <property type="evidence" value="ECO:0007669"/>
    <property type="project" value="InterPro"/>
</dbReference>
<dbReference type="AlphaFoldDB" id="A0A5K7X2R7"/>